<dbReference type="OrthoDB" id="9812221at2"/>
<dbReference type="Gene3D" id="1.20.1720.10">
    <property type="entry name" value="Multidrug resistance protein D"/>
    <property type="match status" value="1"/>
</dbReference>
<dbReference type="EMBL" id="MVHE01000005">
    <property type="protein sequence ID" value="ORA24319.1"/>
    <property type="molecule type" value="Genomic_DNA"/>
</dbReference>
<dbReference type="SUPFAM" id="SSF103473">
    <property type="entry name" value="MFS general substrate transporter"/>
    <property type="match status" value="1"/>
</dbReference>
<evidence type="ECO:0000256" key="7">
    <source>
        <dbReference type="SAM" id="Phobius"/>
    </source>
</evidence>
<reference evidence="9 10" key="1">
    <citation type="submission" date="2017-02" db="EMBL/GenBank/DDBJ databases">
        <title>The new phylogeny of genus Mycobacterium.</title>
        <authorList>
            <person name="Tortoli E."/>
            <person name="Trovato A."/>
            <person name="Cirillo D.M."/>
        </authorList>
    </citation>
    <scope>NUCLEOTIDE SEQUENCE [LARGE SCALE GENOMIC DNA]</scope>
    <source>
        <strain evidence="9 10">DSM 45057</strain>
    </source>
</reference>
<dbReference type="AlphaFoldDB" id="A0A1X0A2N8"/>
<feature type="domain" description="Major facilitator superfamily (MFS) profile" evidence="8">
    <location>
        <begin position="53"/>
        <end position="541"/>
    </location>
</feature>
<keyword evidence="2" id="KW-0813">Transport</keyword>
<dbReference type="PANTHER" id="PTHR42718">
    <property type="entry name" value="MAJOR FACILITATOR SUPERFAMILY MULTIDRUG TRANSPORTER MFSC"/>
    <property type="match status" value="1"/>
</dbReference>
<comment type="caution">
    <text evidence="9">The sequence shown here is derived from an EMBL/GenBank/DDBJ whole genome shotgun (WGS) entry which is preliminary data.</text>
</comment>
<dbReference type="RefSeq" id="WP_083112086.1">
    <property type="nucleotide sequence ID" value="NZ_JACKTS010000031.1"/>
</dbReference>
<organism evidence="9 10">
    <name type="scientific">Mycobacterium angelicum</name>
    <dbReference type="NCBI Taxonomy" id="470074"/>
    <lineage>
        <taxon>Bacteria</taxon>
        <taxon>Bacillati</taxon>
        <taxon>Actinomycetota</taxon>
        <taxon>Actinomycetes</taxon>
        <taxon>Mycobacteriales</taxon>
        <taxon>Mycobacteriaceae</taxon>
        <taxon>Mycobacterium</taxon>
    </lineage>
</organism>
<feature type="transmembrane region" description="Helical" evidence="7">
    <location>
        <begin position="270"/>
        <end position="290"/>
    </location>
</feature>
<dbReference type="Gene3D" id="1.20.1250.20">
    <property type="entry name" value="MFS general substrate transporter like domains"/>
    <property type="match status" value="1"/>
</dbReference>
<feature type="transmembrane region" description="Helical" evidence="7">
    <location>
        <begin position="400"/>
        <end position="426"/>
    </location>
</feature>
<feature type="transmembrane region" description="Helical" evidence="7">
    <location>
        <begin position="206"/>
        <end position="227"/>
    </location>
</feature>
<dbReference type="Pfam" id="PF07690">
    <property type="entry name" value="MFS_1"/>
    <property type="match status" value="1"/>
</dbReference>
<gene>
    <name evidence="9" type="ORF">BST12_06005</name>
</gene>
<keyword evidence="10" id="KW-1185">Reference proteome</keyword>
<keyword evidence="5 7" id="KW-1133">Transmembrane helix</keyword>
<keyword evidence="4 7" id="KW-0812">Transmembrane</keyword>
<name>A0A1X0A2N8_MYCAN</name>
<evidence type="ECO:0000256" key="3">
    <source>
        <dbReference type="ARBA" id="ARBA00022475"/>
    </source>
</evidence>
<evidence type="ECO:0000313" key="9">
    <source>
        <dbReference type="EMBL" id="ORA24319.1"/>
    </source>
</evidence>
<feature type="transmembrane region" description="Helical" evidence="7">
    <location>
        <begin position="515"/>
        <end position="538"/>
    </location>
</feature>
<dbReference type="PROSITE" id="PS50850">
    <property type="entry name" value="MFS"/>
    <property type="match status" value="1"/>
</dbReference>
<feature type="transmembrane region" description="Helical" evidence="7">
    <location>
        <begin position="50"/>
        <end position="74"/>
    </location>
</feature>
<feature type="transmembrane region" description="Helical" evidence="7">
    <location>
        <begin position="86"/>
        <end position="107"/>
    </location>
</feature>
<sequence length="546" mass="57536">MWDYSRRSRVRAPSWRRARSLAPAPTATVTLLPVADRTGRRYPDKLDTSIFRIAGVCVLVAVMTNIDITAIGVAQRALIADFHSNQAVVGWTVTGYTLALAAAIPMAGWAADRCGTKRLFIGSVLVFTSGSLLCVMAPNLLSLIVFRMVQGLGGGILLPLNFTIVVREAGTQRLGQLMAVLGIPMMLGPIGGPILGGWLIETHGWRWIFGINLPIGLIALVLAGMVLPKDRPGPAALFDLVGMLLLSPGLATFLYGMSSMPSRGTVADRHVLIPAGIGLALMSGFVVHVLHRTAHPLIDLRLLTNRSVTLANLAMFLFAIGFFGAELLFPSYLQQLLHQTPLQSGFHMVPQGLGAMLAMPLAGTTLNKHGPAKAVLVGITLTGLGMGIFAHAAAKQAGYLPTLFGGLAIIGFGAGCTMMPLSAAAVQTLSPHQIAPGSTLISVNQQVAGSIGVALMSMILTSQFSRSENIATATGLAPLQQDATIREAPVVPLVTPHDALARAFVSNVSHDLAHAYATVFVLATVMLASIVIPAAFLATRTLTVRR</sequence>
<feature type="transmembrane region" description="Helical" evidence="7">
    <location>
        <begin position="236"/>
        <end position="258"/>
    </location>
</feature>
<keyword evidence="6 7" id="KW-0472">Membrane</keyword>
<evidence type="ECO:0000256" key="6">
    <source>
        <dbReference type="ARBA" id="ARBA00023136"/>
    </source>
</evidence>
<dbReference type="GO" id="GO:0022857">
    <property type="term" value="F:transmembrane transporter activity"/>
    <property type="evidence" value="ECO:0007669"/>
    <property type="project" value="InterPro"/>
</dbReference>
<evidence type="ECO:0000256" key="5">
    <source>
        <dbReference type="ARBA" id="ARBA00022989"/>
    </source>
</evidence>
<evidence type="ECO:0000256" key="1">
    <source>
        <dbReference type="ARBA" id="ARBA00004651"/>
    </source>
</evidence>
<evidence type="ECO:0000256" key="2">
    <source>
        <dbReference type="ARBA" id="ARBA00022448"/>
    </source>
</evidence>
<feature type="transmembrane region" description="Helical" evidence="7">
    <location>
        <begin position="374"/>
        <end position="394"/>
    </location>
</feature>
<dbReference type="InterPro" id="IPR036259">
    <property type="entry name" value="MFS_trans_sf"/>
</dbReference>
<evidence type="ECO:0000313" key="10">
    <source>
        <dbReference type="Proteomes" id="UP000192284"/>
    </source>
</evidence>
<dbReference type="InterPro" id="IPR004638">
    <property type="entry name" value="EmrB-like"/>
</dbReference>
<evidence type="ECO:0000256" key="4">
    <source>
        <dbReference type="ARBA" id="ARBA00022692"/>
    </source>
</evidence>
<dbReference type="InterPro" id="IPR011701">
    <property type="entry name" value="MFS"/>
</dbReference>
<dbReference type="NCBIfam" id="TIGR00711">
    <property type="entry name" value="efflux_EmrB"/>
    <property type="match status" value="1"/>
</dbReference>
<feature type="transmembrane region" description="Helical" evidence="7">
    <location>
        <begin position="119"/>
        <end position="138"/>
    </location>
</feature>
<dbReference type="PANTHER" id="PTHR42718:SF46">
    <property type="entry name" value="BLR6921 PROTEIN"/>
    <property type="match status" value="1"/>
</dbReference>
<dbReference type="Proteomes" id="UP000192284">
    <property type="component" value="Unassembled WGS sequence"/>
</dbReference>
<feature type="transmembrane region" description="Helical" evidence="7">
    <location>
        <begin position="447"/>
        <end position="465"/>
    </location>
</feature>
<keyword evidence="3" id="KW-1003">Cell membrane</keyword>
<feature type="transmembrane region" description="Helical" evidence="7">
    <location>
        <begin position="177"/>
        <end position="200"/>
    </location>
</feature>
<evidence type="ECO:0000259" key="8">
    <source>
        <dbReference type="PROSITE" id="PS50850"/>
    </source>
</evidence>
<proteinExistence type="predicted"/>
<feature type="transmembrane region" description="Helical" evidence="7">
    <location>
        <begin position="144"/>
        <end position="165"/>
    </location>
</feature>
<protein>
    <submittedName>
        <fullName evidence="9">MFS transporter</fullName>
    </submittedName>
</protein>
<dbReference type="InterPro" id="IPR020846">
    <property type="entry name" value="MFS_dom"/>
</dbReference>
<comment type="subcellular location">
    <subcellularLocation>
        <location evidence="1">Cell membrane</location>
        <topology evidence="1">Multi-pass membrane protein</topology>
    </subcellularLocation>
</comment>
<accession>A0A1X0A2N8</accession>
<feature type="transmembrane region" description="Helical" evidence="7">
    <location>
        <begin position="310"/>
        <end position="333"/>
    </location>
</feature>
<feature type="transmembrane region" description="Helical" evidence="7">
    <location>
        <begin position="345"/>
        <end position="362"/>
    </location>
</feature>
<dbReference type="GO" id="GO:0005886">
    <property type="term" value="C:plasma membrane"/>
    <property type="evidence" value="ECO:0007669"/>
    <property type="project" value="UniProtKB-SubCell"/>
</dbReference>